<dbReference type="Pfam" id="PF13472">
    <property type="entry name" value="Lipase_GDSL_2"/>
    <property type="match status" value="1"/>
</dbReference>
<dbReference type="CDD" id="cd01832">
    <property type="entry name" value="SGNH_hydrolase_like_1"/>
    <property type="match status" value="1"/>
</dbReference>
<evidence type="ECO:0000313" key="2">
    <source>
        <dbReference type="EMBL" id="SHG13572.1"/>
    </source>
</evidence>
<sequence>MRTLVALGDSTTVGLGDPLPGGGWRGFGPLLADALDARLVNLSFTGARMGCVRARQLPRALRARPEAAVMVVGMNDTLRADFDPVRLHDDLDAVVGQLTAAGTAVVTARYHDHGRVFRIPRALHLALMRRIDELNAITDRVVARHGARCLDLHVLPGAYERDAWSVDRLHPSERGHRLLAAGFAERLLEAGCHVARPVDLRCSGGAVVTPVHHAAWLVVKGVPWLWRRGQDLVPYAVSVFVQDLRRRLGW</sequence>
<accession>A0A1M5HCP4</accession>
<dbReference type="InterPro" id="IPR036514">
    <property type="entry name" value="SGNH_hydro_sf"/>
</dbReference>
<dbReference type="PANTHER" id="PTHR43784:SF2">
    <property type="entry name" value="GDSL-LIKE LIPASE_ACYLHYDROLASE, PUTATIVE (AFU_ORTHOLOGUE AFUA_2G00820)-RELATED"/>
    <property type="match status" value="1"/>
</dbReference>
<proteinExistence type="predicted"/>
<evidence type="ECO:0000259" key="1">
    <source>
        <dbReference type="Pfam" id="PF13472"/>
    </source>
</evidence>
<dbReference type="InterPro" id="IPR013830">
    <property type="entry name" value="SGNH_hydro"/>
</dbReference>
<dbReference type="EMBL" id="FQVN01000006">
    <property type="protein sequence ID" value="SHG13572.1"/>
    <property type="molecule type" value="Genomic_DNA"/>
</dbReference>
<dbReference type="Gene3D" id="3.40.50.1110">
    <property type="entry name" value="SGNH hydrolase"/>
    <property type="match status" value="1"/>
</dbReference>
<dbReference type="STRING" id="2017.SAMN05444320_106501"/>
<keyword evidence="3" id="KW-1185">Reference proteome</keyword>
<feature type="domain" description="SGNH hydrolase-type esterase" evidence="1">
    <location>
        <begin position="6"/>
        <end position="178"/>
    </location>
</feature>
<gene>
    <name evidence="2" type="ORF">SAMN05444320_106501</name>
</gene>
<dbReference type="InterPro" id="IPR053140">
    <property type="entry name" value="GDSL_Rv0518-like"/>
</dbReference>
<protein>
    <submittedName>
        <fullName evidence="2">Lysophospholipase L1</fullName>
    </submittedName>
</protein>
<reference evidence="2 3" key="1">
    <citation type="submission" date="2016-11" db="EMBL/GenBank/DDBJ databases">
        <authorList>
            <person name="Jaros S."/>
            <person name="Januszkiewicz K."/>
            <person name="Wedrychowicz H."/>
        </authorList>
    </citation>
    <scope>NUCLEOTIDE SEQUENCE [LARGE SCALE GENOMIC DNA]</scope>
    <source>
        <strain evidence="2 3">DSM 44523</strain>
    </source>
</reference>
<organism evidence="2 3">
    <name type="scientific">Streptoalloteichus hindustanus</name>
    <dbReference type="NCBI Taxonomy" id="2017"/>
    <lineage>
        <taxon>Bacteria</taxon>
        <taxon>Bacillati</taxon>
        <taxon>Actinomycetota</taxon>
        <taxon>Actinomycetes</taxon>
        <taxon>Pseudonocardiales</taxon>
        <taxon>Pseudonocardiaceae</taxon>
        <taxon>Streptoalloteichus</taxon>
    </lineage>
</organism>
<dbReference type="PANTHER" id="PTHR43784">
    <property type="entry name" value="GDSL-LIKE LIPASE/ACYLHYDROLASE, PUTATIVE (AFU_ORTHOLOGUE AFUA_2G00820)-RELATED"/>
    <property type="match status" value="1"/>
</dbReference>
<dbReference type="SUPFAM" id="SSF52266">
    <property type="entry name" value="SGNH hydrolase"/>
    <property type="match status" value="1"/>
</dbReference>
<name>A0A1M5HCP4_STRHI</name>
<dbReference type="AlphaFoldDB" id="A0A1M5HCP4"/>
<dbReference type="Proteomes" id="UP000184501">
    <property type="component" value="Unassembled WGS sequence"/>
</dbReference>
<evidence type="ECO:0000313" key="3">
    <source>
        <dbReference type="Proteomes" id="UP000184501"/>
    </source>
</evidence>